<dbReference type="Gene3D" id="3.90.550.10">
    <property type="entry name" value="Spore Coat Polysaccharide Biosynthesis Protein SpsA, Chain A"/>
    <property type="match status" value="1"/>
</dbReference>
<evidence type="ECO:0000313" key="2">
    <source>
        <dbReference type="Proteomes" id="UP000466535"/>
    </source>
</evidence>
<sequence length="238" mass="25446">MTTVVVLADPPVPACVPSLLPDSHSAEREVALYRAMLADVCATIQHGEAELLVNYPDPETVPDGVDPETAIRDLLDAELTDPDAVRYEVQAGSDEASKIGNALTHLLESEERPTVAFARPTALFLRREHIGATAMQLRTSDVVVGPSTEGRVSFAAFAESIDFADCLATPAVETLVERADAAGLDASFLPVTPLWQRPDDRQTAVSLLRARLRAGALVPDRTAELIADWDLPAGPDDG</sequence>
<comment type="caution">
    <text evidence="1">The sequence shown here is derived from an EMBL/GenBank/DDBJ whole genome shotgun (WGS) entry which is preliminary data.</text>
</comment>
<dbReference type="PANTHER" id="PTHR36529:SF1">
    <property type="entry name" value="GLYCOSYLTRANSFERASE"/>
    <property type="match status" value="1"/>
</dbReference>
<accession>A0A6B0T6S1</accession>
<evidence type="ECO:0008006" key="3">
    <source>
        <dbReference type="Google" id="ProtNLM"/>
    </source>
</evidence>
<name>A0A6B0T6S1_9EURY</name>
<dbReference type="Proteomes" id="UP000466535">
    <property type="component" value="Unassembled WGS sequence"/>
</dbReference>
<dbReference type="EMBL" id="WUUT01000003">
    <property type="protein sequence ID" value="MXR51886.1"/>
    <property type="molecule type" value="Genomic_DNA"/>
</dbReference>
<evidence type="ECO:0000313" key="1">
    <source>
        <dbReference type="EMBL" id="MXR51886.1"/>
    </source>
</evidence>
<proteinExistence type="predicted"/>
<keyword evidence="2" id="KW-1185">Reference proteome</keyword>
<reference evidence="1 2" key="1">
    <citation type="submission" date="2019-12" db="EMBL/GenBank/DDBJ databases">
        <title>Isolation and characterization of three novel carbon monoxide-oxidizing members of Halobacteria from salione crusts and soils.</title>
        <authorList>
            <person name="Myers M.R."/>
            <person name="King G.M."/>
        </authorList>
    </citation>
    <scope>NUCLEOTIDE SEQUENCE [LARGE SCALE GENOMIC DNA]</scope>
    <source>
        <strain evidence="1 2">WSH3</strain>
    </source>
</reference>
<dbReference type="AlphaFoldDB" id="A0A6B0T6S1"/>
<gene>
    <name evidence="1" type="ORF">GRX03_09745</name>
</gene>
<organism evidence="1 2">
    <name type="scientific">Halovenus carboxidivorans</name>
    <dbReference type="NCBI Taxonomy" id="2692199"/>
    <lineage>
        <taxon>Archaea</taxon>
        <taxon>Methanobacteriati</taxon>
        <taxon>Methanobacteriota</taxon>
        <taxon>Stenosarchaea group</taxon>
        <taxon>Halobacteria</taxon>
        <taxon>Halobacteriales</taxon>
        <taxon>Haloarculaceae</taxon>
        <taxon>Halovenus</taxon>
    </lineage>
</organism>
<dbReference type="InterPro" id="IPR018641">
    <property type="entry name" value="Trfase_1_rSAM/seldom-assoc"/>
</dbReference>
<protein>
    <recommendedName>
        <fullName evidence="3">DUF2064 domain-containing protein</fullName>
    </recommendedName>
</protein>
<dbReference type="PANTHER" id="PTHR36529">
    <property type="entry name" value="SLL1095 PROTEIN"/>
    <property type="match status" value="1"/>
</dbReference>
<dbReference type="OrthoDB" id="168607at2157"/>
<dbReference type="RefSeq" id="WP_159764010.1">
    <property type="nucleotide sequence ID" value="NZ_WUUT01000003.1"/>
</dbReference>
<dbReference type="InterPro" id="IPR029044">
    <property type="entry name" value="Nucleotide-diphossugar_trans"/>
</dbReference>